<name>A0A9X8QM04_9PSED</name>
<evidence type="ECO:0000313" key="1">
    <source>
        <dbReference type="EMBL" id="SER46953.1"/>
    </source>
</evidence>
<dbReference type="Proteomes" id="UP000183210">
    <property type="component" value="Unassembled WGS sequence"/>
</dbReference>
<dbReference type="EMBL" id="FOEV01000025">
    <property type="protein sequence ID" value="SER46953.1"/>
    <property type="molecule type" value="Genomic_DNA"/>
</dbReference>
<proteinExistence type="predicted"/>
<sequence length="329" mass="37658">MKPNLYSFATKELSQDAFICWLLSWASPKYEQVDPALYACGQGLVTALLRKRLSSVPEVIHSVKVERQFKRIDVLCTINDKYVILIEDKTTSKNSKHQLATYLELITKKYPPETHTVVPIYFKTHDQSSYASVLKNLYEVFTRGDFLAVLAEGIRNGVSNEIFLDFYAYLSGIEEGVQGYLTNSYESWDKHAWIGFFKHVQAELGKGKWDQIPHQYMAFWWGGHGDELVSKRYLQLNQKELQIRISVKDDSQRKVVRSQWARRVIQAAKAQGIEFSKVKYHEGKTMALAAGNYLQVDEAGIVDIPSTIAYLRQVEDFLKGLAEEIVEAA</sequence>
<organism evidence="1 2">
    <name type="scientific">Pseudomonas lutea</name>
    <dbReference type="NCBI Taxonomy" id="243924"/>
    <lineage>
        <taxon>Bacteria</taxon>
        <taxon>Pseudomonadati</taxon>
        <taxon>Pseudomonadota</taxon>
        <taxon>Gammaproteobacteria</taxon>
        <taxon>Pseudomonadales</taxon>
        <taxon>Pseudomonadaceae</taxon>
        <taxon>Pseudomonas</taxon>
    </lineage>
</organism>
<comment type="caution">
    <text evidence="1">The sequence shown here is derived from an EMBL/GenBank/DDBJ whole genome shotgun (WGS) entry which is preliminary data.</text>
</comment>
<protein>
    <submittedName>
        <fullName evidence="1">PD-(D/E)XK nuclease superfamily protein</fullName>
    </submittedName>
</protein>
<dbReference type="Pfam" id="PF14281">
    <property type="entry name" value="PDDEXK_4"/>
    <property type="match status" value="1"/>
</dbReference>
<gene>
    <name evidence="1" type="ORF">SAMN05216409_12514</name>
</gene>
<accession>A0A9X8QM04</accession>
<reference evidence="1 2" key="1">
    <citation type="submission" date="2016-10" db="EMBL/GenBank/DDBJ databases">
        <authorList>
            <person name="Varghese N."/>
            <person name="Submissions S."/>
        </authorList>
    </citation>
    <scope>NUCLEOTIDE SEQUENCE [LARGE SCALE GENOMIC DNA]</scope>
    <source>
        <strain evidence="1 2">LMG 21974</strain>
    </source>
</reference>
<dbReference type="AlphaFoldDB" id="A0A9X8QM04"/>
<evidence type="ECO:0000313" key="2">
    <source>
        <dbReference type="Proteomes" id="UP000183210"/>
    </source>
</evidence>
<dbReference type="InterPro" id="IPR029470">
    <property type="entry name" value="PDDEXK_4"/>
</dbReference>